<keyword evidence="1" id="KW-1133">Transmembrane helix</keyword>
<sequence>MRNGAVGRVIDDGGFKHKLKLKHAVYVGVARPPSSCVVFIACIMLIAVVLHLLRACAGMYACMYVCMTSAVSCTLYSGATSGGPRALSDIITTATTTTTTITTVSHEGRVAAGAMRGERRRPPFHFSSSCCAVAVVV</sequence>
<protein>
    <submittedName>
        <fullName evidence="2">Uncharacterized protein</fullName>
    </submittedName>
</protein>
<dbReference type="KEGG" id="vcn:VOLCADRAFT_93199"/>
<keyword evidence="3" id="KW-1185">Reference proteome</keyword>
<reference evidence="2 3" key="1">
    <citation type="journal article" date="2010" name="Science">
        <title>Genomic analysis of organismal complexity in the multicellular green alga Volvox carteri.</title>
        <authorList>
            <person name="Prochnik S.E."/>
            <person name="Umen J."/>
            <person name="Nedelcu A.M."/>
            <person name="Hallmann A."/>
            <person name="Miller S.M."/>
            <person name="Nishii I."/>
            <person name="Ferris P."/>
            <person name="Kuo A."/>
            <person name="Mitros T."/>
            <person name="Fritz-Laylin L.K."/>
            <person name="Hellsten U."/>
            <person name="Chapman J."/>
            <person name="Simakov O."/>
            <person name="Rensing S.A."/>
            <person name="Terry A."/>
            <person name="Pangilinan J."/>
            <person name="Kapitonov V."/>
            <person name="Jurka J."/>
            <person name="Salamov A."/>
            <person name="Shapiro H."/>
            <person name="Schmutz J."/>
            <person name="Grimwood J."/>
            <person name="Lindquist E."/>
            <person name="Lucas S."/>
            <person name="Grigoriev I.V."/>
            <person name="Schmitt R."/>
            <person name="Kirk D."/>
            <person name="Rokhsar D.S."/>
        </authorList>
    </citation>
    <scope>NUCLEOTIDE SEQUENCE [LARGE SCALE GENOMIC DNA]</scope>
    <source>
        <strain evidence="3">f. Nagariensis / Eve</strain>
    </source>
</reference>
<feature type="transmembrane region" description="Helical" evidence="1">
    <location>
        <begin position="32"/>
        <end position="53"/>
    </location>
</feature>
<dbReference type="InParanoid" id="D8U1J7"/>
<keyword evidence="1" id="KW-0472">Membrane</keyword>
<dbReference type="EMBL" id="GL378351">
    <property type="protein sequence ID" value="EFJ46423.1"/>
    <property type="molecule type" value="Genomic_DNA"/>
</dbReference>
<name>D8U1J7_VOLCA</name>
<proteinExistence type="predicted"/>
<evidence type="ECO:0000313" key="3">
    <source>
        <dbReference type="Proteomes" id="UP000001058"/>
    </source>
</evidence>
<evidence type="ECO:0000256" key="1">
    <source>
        <dbReference type="SAM" id="Phobius"/>
    </source>
</evidence>
<keyword evidence="1" id="KW-0812">Transmembrane</keyword>
<dbReference type="GeneID" id="9627470"/>
<dbReference type="RefSeq" id="XP_002952576.1">
    <property type="nucleotide sequence ID" value="XM_002952530.1"/>
</dbReference>
<gene>
    <name evidence="2" type="ORF">VOLCADRAFT_93199</name>
</gene>
<evidence type="ECO:0000313" key="2">
    <source>
        <dbReference type="EMBL" id="EFJ46423.1"/>
    </source>
</evidence>
<dbReference type="AlphaFoldDB" id="D8U1J7"/>
<organism evidence="3">
    <name type="scientific">Volvox carteri f. nagariensis</name>
    <dbReference type="NCBI Taxonomy" id="3068"/>
    <lineage>
        <taxon>Eukaryota</taxon>
        <taxon>Viridiplantae</taxon>
        <taxon>Chlorophyta</taxon>
        <taxon>core chlorophytes</taxon>
        <taxon>Chlorophyceae</taxon>
        <taxon>CS clade</taxon>
        <taxon>Chlamydomonadales</taxon>
        <taxon>Volvocaceae</taxon>
        <taxon>Volvox</taxon>
    </lineage>
</organism>
<accession>D8U1J7</accession>
<dbReference type="Proteomes" id="UP000001058">
    <property type="component" value="Unassembled WGS sequence"/>
</dbReference>